<reference evidence="1 2" key="2">
    <citation type="submission" date="2020-03" db="EMBL/GenBank/DDBJ databases">
        <authorList>
            <person name="Ichikawa N."/>
            <person name="Kimura A."/>
            <person name="Kitahashi Y."/>
            <person name="Uohara A."/>
        </authorList>
    </citation>
    <scope>NUCLEOTIDE SEQUENCE [LARGE SCALE GENOMIC DNA]</scope>
    <source>
        <strain evidence="1 2">NBRC 105367</strain>
    </source>
</reference>
<keyword evidence="2" id="KW-1185">Reference proteome</keyword>
<dbReference type="InterPro" id="IPR011009">
    <property type="entry name" value="Kinase-like_dom_sf"/>
</dbReference>
<dbReference type="SUPFAM" id="SSF56112">
    <property type="entry name" value="Protein kinase-like (PK-like)"/>
    <property type="match status" value="1"/>
</dbReference>
<gene>
    <name evidence="1" type="ORF">Psuf_042190</name>
</gene>
<sequence>MSPVKTAPARLTAGDAALRAQYLEEVLRLLYPEPCTTRGRSPVVAEYIAVPDARRPRLLVPTRSRRVAAAAVRRYAEPQSRIARLKRDAVVAVLRTPGAAAVLLRHRVRVCGPAGDTIDGYLREALGTDLSVSVHIGPIRANRKPVLQLISLDGGTLGFAKLGTGPLTRRLVRAETTALSALSHVGLRDVTVPRVLHAGEWRGHQVLVQSPLPVWRPRAPLAPERLAAAMREVAGCCGTSRSWLATSPYWAELRDRLDAVADRPEGATLGTAARSLVERGGDVDLRYGAWHGDWSPWNMATLADTLLVWDWERFTTGVPLGFDAVHHDLQRRIQSTSDAEAAVEATLGVAPALLDPFGVTGAAARLTALLYLVDLAARYLADRQAEAGARLGVLGTWLLPVLVRRVKGLA</sequence>
<evidence type="ECO:0000313" key="1">
    <source>
        <dbReference type="EMBL" id="BCB86906.1"/>
    </source>
</evidence>
<proteinExistence type="predicted"/>
<dbReference type="AlphaFoldDB" id="A0A6F8YLH4"/>
<accession>A0A6F8YLH4</accession>
<evidence type="ECO:0008006" key="3">
    <source>
        <dbReference type="Google" id="ProtNLM"/>
    </source>
</evidence>
<reference evidence="1 2" key="1">
    <citation type="submission" date="2020-03" db="EMBL/GenBank/DDBJ databases">
        <title>Whole genome shotgun sequence of Phytohabitans suffuscus NBRC 105367.</title>
        <authorList>
            <person name="Komaki H."/>
            <person name="Tamura T."/>
        </authorList>
    </citation>
    <scope>NUCLEOTIDE SEQUENCE [LARGE SCALE GENOMIC DNA]</scope>
    <source>
        <strain evidence="1 2">NBRC 105367</strain>
    </source>
</reference>
<evidence type="ECO:0000313" key="2">
    <source>
        <dbReference type="Proteomes" id="UP000503011"/>
    </source>
</evidence>
<dbReference type="Proteomes" id="UP000503011">
    <property type="component" value="Chromosome"/>
</dbReference>
<protein>
    <recommendedName>
        <fullName evidence="3">Aminoglycoside phosphotransferase domain-containing protein</fullName>
    </recommendedName>
</protein>
<dbReference type="KEGG" id="psuu:Psuf_042190"/>
<organism evidence="1 2">
    <name type="scientific">Phytohabitans suffuscus</name>
    <dbReference type="NCBI Taxonomy" id="624315"/>
    <lineage>
        <taxon>Bacteria</taxon>
        <taxon>Bacillati</taxon>
        <taxon>Actinomycetota</taxon>
        <taxon>Actinomycetes</taxon>
        <taxon>Micromonosporales</taxon>
        <taxon>Micromonosporaceae</taxon>
    </lineage>
</organism>
<dbReference type="RefSeq" id="WP_173158573.1">
    <property type="nucleotide sequence ID" value="NZ_AP022871.1"/>
</dbReference>
<dbReference type="EMBL" id="AP022871">
    <property type="protein sequence ID" value="BCB86906.1"/>
    <property type="molecule type" value="Genomic_DNA"/>
</dbReference>
<name>A0A6F8YLH4_9ACTN</name>